<reference evidence="3 4" key="1">
    <citation type="submission" date="2020-09" db="EMBL/GenBank/DDBJ databases">
        <title>Diversity and distribution of actinomycetes associated with coral in the coast of Hainan.</title>
        <authorList>
            <person name="Li F."/>
        </authorList>
    </citation>
    <scope>NUCLEOTIDE SEQUENCE [LARGE SCALE GENOMIC DNA]</scope>
    <source>
        <strain evidence="3 4">HNM0947</strain>
    </source>
</reference>
<protein>
    <recommendedName>
        <fullName evidence="2">DUF6879 domain-containing protein</fullName>
    </recommendedName>
</protein>
<dbReference type="Pfam" id="PF21806">
    <property type="entry name" value="DUF6879"/>
    <property type="match status" value="1"/>
</dbReference>
<dbReference type="EMBL" id="JADBGI010000001">
    <property type="protein sequence ID" value="MBE2997205.1"/>
    <property type="molecule type" value="Genomic_DNA"/>
</dbReference>
<dbReference type="Proteomes" id="UP000806528">
    <property type="component" value="Unassembled WGS sequence"/>
</dbReference>
<evidence type="ECO:0000313" key="3">
    <source>
        <dbReference type="EMBL" id="MBE2997205.1"/>
    </source>
</evidence>
<organism evidence="3 4">
    <name type="scientific">Nocardiopsis coralli</name>
    <dbReference type="NCBI Taxonomy" id="2772213"/>
    <lineage>
        <taxon>Bacteria</taxon>
        <taxon>Bacillati</taxon>
        <taxon>Actinomycetota</taxon>
        <taxon>Actinomycetes</taxon>
        <taxon>Streptosporangiales</taxon>
        <taxon>Nocardiopsidaceae</taxon>
        <taxon>Nocardiopsis</taxon>
    </lineage>
</organism>
<gene>
    <name evidence="3" type="ORF">IDM40_00600</name>
</gene>
<evidence type="ECO:0000313" key="4">
    <source>
        <dbReference type="Proteomes" id="UP000806528"/>
    </source>
</evidence>
<proteinExistence type="predicted"/>
<accession>A0ABR9P036</accession>
<dbReference type="InterPro" id="IPR049244">
    <property type="entry name" value="DUF6879"/>
</dbReference>
<feature type="compositionally biased region" description="Basic and acidic residues" evidence="1">
    <location>
        <begin position="292"/>
        <end position="304"/>
    </location>
</feature>
<evidence type="ECO:0000259" key="2">
    <source>
        <dbReference type="Pfam" id="PF21806"/>
    </source>
</evidence>
<sequence length="304" mass="33792">MASHLATRATLLTVRQPSGMSFDDVLTHTGISSRTLTSLVEHDRIRRSRDQPALFSTPSVLEHMFAGPPRTVFDLLNEAARNGQHLIGKDAARAHEHACSRAHLDGMPTRIVRRTSAPPEPNTAWGCWYRGDRAGAGEHLTVQQGIWARREKTAALSPPRWRRTHVLWISPAPLSPWGRYLAEEMESRVRAGQRVKAVPTDTVRPLETTCSLPEVDVYASGTILIRQFTGVGADAGLIYLYDQRLARALIRVVRALMGSGEPLRTFIPRALRGTPHRLPSTHMGNGMPPKDQFGHTDPRLGRNH</sequence>
<dbReference type="RefSeq" id="WP_193119867.1">
    <property type="nucleotide sequence ID" value="NZ_JADBGI010000001.1"/>
</dbReference>
<evidence type="ECO:0000256" key="1">
    <source>
        <dbReference type="SAM" id="MobiDB-lite"/>
    </source>
</evidence>
<name>A0ABR9P036_9ACTN</name>
<feature type="region of interest" description="Disordered" evidence="1">
    <location>
        <begin position="274"/>
        <end position="304"/>
    </location>
</feature>
<feature type="domain" description="DUF6879" evidence="2">
    <location>
        <begin position="120"/>
        <end position="267"/>
    </location>
</feature>
<keyword evidence="4" id="KW-1185">Reference proteome</keyword>
<comment type="caution">
    <text evidence="3">The sequence shown here is derived from an EMBL/GenBank/DDBJ whole genome shotgun (WGS) entry which is preliminary data.</text>
</comment>